<feature type="region of interest" description="Disordered" evidence="1">
    <location>
        <begin position="93"/>
        <end position="126"/>
    </location>
</feature>
<evidence type="ECO:0000313" key="3">
    <source>
        <dbReference type="Proteomes" id="UP001175227"/>
    </source>
</evidence>
<keyword evidence="3" id="KW-1185">Reference proteome</keyword>
<accession>A0AA39UJN8</accession>
<name>A0AA39UJN8_9AGAR</name>
<dbReference type="EMBL" id="JAUEPR010000004">
    <property type="protein sequence ID" value="KAK0485624.1"/>
    <property type="molecule type" value="Genomic_DNA"/>
</dbReference>
<dbReference type="Proteomes" id="UP001175227">
    <property type="component" value="Unassembled WGS sequence"/>
</dbReference>
<comment type="caution">
    <text evidence="2">The sequence shown here is derived from an EMBL/GenBank/DDBJ whole genome shotgun (WGS) entry which is preliminary data.</text>
</comment>
<protein>
    <submittedName>
        <fullName evidence="2">Uncharacterized protein</fullName>
    </submittedName>
</protein>
<sequence length="126" mass="14044">MALKVEWMTVEMFNPRHPPNTGKMFTQRKKEAQDHNTYQQPNNNVEVHRVKDTFMGSLIVTVEGREMLSCYLQDGYLSLGTALSLHAYKTRFSPAPDNNLDGSNLIPDDVLPGSGAMDTDTPASEA</sequence>
<organism evidence="2 3">
    <name type="scientific">Armillaria novae-zelandiae</name>
    <dbReference type="NCBI Taxonomy" id="153914"/>
    <lineage>
        <taxon>Eukaryota</taxon>
        <taxon>Fungi</taxon>
        <taxon>Dikarya</taxon>
        <taxon>Basidiomycota</taxon>
        <taxon>Agaricomycotina</taxon>
        <taxon>Agaricomycetes</taxon>
        <taxon>Agaricomycetidae</taxon>
        <taxon>Agaricales</taxon>
        <taxon>Marasmiineae</taxon>
        <taxon>Physalacriaceae</taxon>
        <taxon>Armillaria</taxon>
    </lineage>
</organism>
<gene>
    <name evidence="2" type="ORF">IW261DRAFT_1415590</name>
</gene>
<evidence type="ECO:0000313" key="2">
    <source>
        <dbReference type="EMBL" id="KAK0485624.1"/>
    </source>
</evidence>
<proteinExistence type="predicted"/>
<evidence type="ECO:0000256" key="1">
    <source>
        <dbReference type="SAM" id="MobiDB-lite"/>
    </source>
</evidence>
<dbReference type="AlphaFoldDB" id="A0AA39UJN8"/>
<reference evidence="2" key="1">
    <citation type="submission" date="2023-06" db="EMBL/GenBank/DDBJ databases">
        <authorList>
            <consortium name="Lawrence Berkeley National Laboratory"/>
            <person name="Ahrendt S."/>
            <person name="Sahu N."/>
            <person name="Indic B."/>
            <person name="Wong-Bajracharya J."/>
            <person name="Merenyi Z."/>
            <person name="Ke H.-M."/>
            <person name="Monk M."/>
            <person name="Kocsube S."/>
            <person name="Drula E."/>
            <person name="Lipzen A."/>
            <person name="Balint B."/>
            <person name="Henrissat B."/>
            <person name="Andreopoulos B."/>
            <person name="Martin F.M."/>
            <person name="Harder C.B."/>
            <person name="Rigling D."/>
            <person name="Ford K.L."/>
            <person name="Foster G.D."/>
            <person name="Pangilinan J."/>
            <person name="Papanicolaou A."/>
            <person name="Barry K."/>
            <person name="LaButti K."/>
            <person name="Viragh M."/>
            <person name="Koriabine M."/>
            <person name="Yan M."/>
            <person name="Riley R."/>
            <person name="Champramary S."/>
            <person name="Plett K.L."/>
            <person name="Tsai I.J."/>
            <person name="Slot J."/>
            <person name="Sipos G."/>
            <person name="Plett J."/>
            <person name="Nagy L.G."/>
            <person name="Grigoriev I.V."/>
        </authorList>
    </citation>
    <scope>NUCLEOTIDE SEQUENCE</scope>
    <source>
        <strain evidence="2">ICMP 16352</strain>
    </source>
</reference>